<evidence type="ECO:0000313" key="2">
    <source>
        <dbReference type="EMBL" id="AIQ89895.1"/>
    </source>
</evidence>
<accession>A0A089NTR4</accession>
<dbReference type="HOGENOM" id="CLU_3154769_0_0_5"/>
<dbReference type="STRING" id="693986.MOC_2140"/>
<evidence type="ECO:0000313" key="3">
    <source>
        <dbReference type="Proteomes" id="UP000029492"/>
    </source>
</evidence>
<feature type="region of interest" description="Disordered" evidence="1">
    <location>
        <begin position="1"/>
        <end position="48"/>
    </location>
</feature>
<dbReference type="KEGG" id="mor:MOC_2140"/>
<name>A0A089NTR4_9HYPH</name>
<dbReference type="EMBL" id="CP003811">
    <property type="protein sequence ID" value="AIQ89895.1"/>
    <property type="molecule type" value="Genomic_DNA"/>
</dbReference>
<dbReference type="AlphaFoldDB" id="A0A089NTR4"/>
<evidence type="ECO:0000256" key="1">
    <source>
        <dbReference type="SAM" id="MobiDB-lite"/>
    </source>
</evidence>
<keyword evidence="3" id="KW-1185">Reference proteome</keyword>
<proteinExistence type="predicted"/>
<protein>
    <submittedName>
        <fullName evidence="2">Protein of unassigned function</fullName>
    </submittedName>
</protein>
<reference evidence="2 3" key="1">
    <citation type="journal article" date="2014" name="PLoS ONE">
        <title>Genome Information of Methylobacterium oryzae, a Plant-Probiotic Methylotroph in the Phyllosphere.</title>
        <authorList>
            <person name="Kwak M.J."/>
            <person name="Jeong H."/>
            <person name="Madhaiyan M."/>
            <person name="Lee Y."/>
            <person name="Sa T.M."/>
            <person name="Oh T.K."/>
            <person name="Kim J.F."/>
        </authorList>
    </citation>
    <scope>NUCLEOTIDE SEQUENCE [LARGE SCALE GENOMIC DNA]</scope>
    <source>
        <strain evidence="2 3">CBMB20</strain>
    </source>
</reference>
<sequence length="48" mass="4796">MPVRELGVTSPGDRVGLFSRGFAGSGDGTRRLSAAGRSGALRPPTPAG</sequence>
<organism evidence="2 3">
    <name type="scientific">Methylobacterium oryzae CBMB20</name>
    <dbReference type="NCBI Taxonomy" id="693986"/>
    <lineage>
        <taxon>Bacteria</taxon>
        <taxon>Pseudomonadati</taxon>
        <taxon>Pseudomonadota</taxon>
        <taxon>Alphaproteobacteria</taxon>
        <taxon>Hyphomicrobiales</taxon>
        <taxon>Methylobacteriaceae</taxon>
        <taxon>Methylobacterium</taxon>
    </lineage>
</organism>
<dbReference type="Proteomes" id="UP000029492">
    <property type="component" value="Chromosome"/>
</dbReference>
<gene>
    <name evidence="2" type="ORF">MOC_2140</name>
</gene>